<keyword evidence="3" id="KW-1185">Reference proteome</keyword>
<dbReference type="Pfam" id="PF13395">
    <property type="entry name" value="HNH_4"/>
    <property type="match status" value="1"/>
</dbReference>
<dbReference type="InterPro" id="IPR003615">
    <property type="entry name" value="HNH_nuc"/>
</dbReference>
<dbReference type="EMBL" id="QPKV01000017">
    <property type="protein sequence ID" value="RDC54157.1"/>
    <property type="molecule type" value="Genomic_DNA"/>
</dbReference>
<evidence type="ECO:0000313" key="2">
    <source>
        <dbReference type="EMBL" id="RDC54157.1"/>
    </source>
</evidence>
<gene>
    <name evidence="2" type="ORF">DU508_23275</name>
</gene>
<dbReference type="RefSeq" id="WP_115405070.1">
    <property type="nucleotide sequence ID" value="NZ_QPKV01000017.1"/>
</dbReference>
<evidence type="ECO:0000259" key="1">
    <source>
        <dbReference type="Pfam" id="PF13395"/>
    </source>
</evidence>
<protein>
    <recommendedName>
        <fullName evidence="1">HNH nuclease domain-containing protein</fullName>
    </recommendedName>
</protein>
<accession>A0A369PT63</accession>
<dbReference type="AlphaFoldDB" id="A0A369PT63"/>
<proteinExistence type="predicted"/>
<feature type="domain" description="HNH nuclease" evidence="1">
    <location>
        <begin position="228"/>
        <end position="275"/>
    </location>
</feature>
<sequence>MIPFHDQLPINLLAASFNNTAAAYKFYWFLSILDEVEDGQYHIPKQRLFIGMVATSWYTINYFHISFGKQDQLHDKVKEVAAVEGISIDEDRSRIKKRLNNSDLLSTQKILWHFDKQVPHRFLSPWFPSIAENRSAVYQASQQYENDCLYSVDQTHITINPIWIDYLNRNVGILKSFCYWKLSLYLQKHNPNVPDIPNKLIKPAQRNGLAKQRKVWGVVIDELGGVDCIYTNTRLYRDRFAVEHFIPYAFVSHDLLWNLIPANPAFNSSKSDKLPRMEKYFEAFYRVQKTAIEIIKHKMPKEKLLEDYLSIFPDLESVTELPEDYKIKFKTTIEPLITIAGNNGFEYML</sequence>
<name>A0A369PT63_9SPHI</name>
<comment type="caution">
    <text evidence="2">The sequence shown here is derived from an EMBL/GenBank/DDBJ whole genome shotgun (WGS) entry which is preliminary data.</text>
</comment>
<dbReference type="OrthoDB" id="489287at2"/>
<evidence type="ECO:0000313" key="3">
    <source>
        <dbReference type="Proteomes" id="UP000253961"/>
    </source>
</evidence>
<organism evidence="2 3">
    <name type="scientific">Pedobacter chinensis</name>
    <dbReference type="NCBI Taxonomy" id="2282421"/>
    <lineage>
        <taxon>Bacteria</taxon>
        <taxon>Pseudomonadati</taxon>
        <taxon>Bacteroidota</taxon>
        <taxon>Sphingobacteriia</taxon>
        <taxon>Sphingobacteriales</taxon>
        <taxon>Sphingobacteriaceae</taxon>
        <taxon>Pedobacter</taxon>
    </lineage>
</organism>
<reference evidence="2 3" key="1">
    <citation type="submission" date="2018-07" db="EMBL/GenBank/DDBJ databases">
        <title>Pedobacter sp. nov., isolated from soil.</title>
        <authorList>
            <person name="Zhou L.Y."/>
            <person name="Du Z.J."/>
        </authorList>
    </citation>
    <scope>NUCLEOTIDE SEQUENCE [LARGE SCALE GENOMIC DNA]</scope>
    <source>
        <strain evidence="2 3">JDX94</strain>
    </source>
</reference>
<dbReference type="Proteomes" id="UP000253961">
    <property type="component" value="Unassembled WGS sequence"/>
</dbReference>
<dbReference type="Gene3D" id="1.10.30.50">
    <property type="match status" value="1"/>
</dbReference>